<reference evidence="2" key="1">
    <citation type="journal article" date="2021" name="Microb. Physiol.">
        <title>Proteogenomic Insights into the Physiology of Marine, Sulfate-Reducing, Filamentous Desulfonema limicola and Desulfonema magnum.</title>
        <authorList>
            <person name="Schnaars V."/>
            <person name="Wohlbrand L."/>
            <person name="Scheve S."/>
            <person name="Hinrichs C."/>
            <person name="Reinhardt R."/>
            <person name="Rabus R."/>
        </authorList>
    </citation>
    <scope>NUCLEOTIDE SEQUENCE</scope>
    <source>
        <strain evidence="2">4be13</strain>
    </source>
</reference>
<accession>A0A975BI32</accession>
<dbReference type="PANTHER" id="PTHR30595">
    <property type="entry name" value="GLPR-RELATED TRANSCRIPTIONAL REPRESSOR"/>
    <property type="match status" value="1"/>
</dbReference>
<name>A0A975BI32_9BACT</name>
<evidence type="ECO:0000259" key="1">
    <source>
        <dbReference type="Pfam" id="PF04326"/>
    </source>
</evidence>
<organism evidence="2 3">
    <name type="scientific">Desulfonema magnum</name>
    <dbReference type="NCBI Taxonomy" id="45655"/>
    <lineage>
        <taxon>Bacteria</taxon>
        <taxon>Pseudomonadati</taxon>
        <taxon>Thermodesulfobacteriota</taxon>
        <taxon>Desulfobacteria</taxon>
        <taxon>Desulfobacterales</taxon>
        <taxon>Desulfococcaceae</taxon>
        <taxon>Desulfonema</taxon>
    </lineage>
</organism>
<dbReference type="Pfam" id="PF04326">
    <property type="entry name" value="SLFN_AlbA_2"/>
    <property type="match status" value="1"/>
</dbReference>
<dbReference type="KEGG" id="dmm:dnm_017290"/>
<feature type="domain" description="Schlafen AlbA-2" evidence="1">
    <location>
        <begin position="20"/>
        <end position="141"/>
    </location>
</feature>
<evidence type="ECO:0000313" key="3">
    <source>
        <dbReference type="Proteomes" id="UP000663722"/>
    </source>
</evidence>
<dbReference type="Gene3D" id="3.30.950.30">
    <property type="entry name" value="Schlafen, AAA domain"/>
    <property type="match status" value="1"/>
</dbReference>
<dbReference type="EMBL" id="CP061800">
    <property type="protein sequence ID" value="QTA85715.1"/>
    <property type="molecule type" value="Genomic_DNA"/>
</dbReference>
<gene>
    <name evidence="2" type="ORF">dnm_017290</name>
</gene>
<dbReference type="PANTHER" id="PTHR30595:SF6">
    <property type="entry name" value="SCHLAFEN ALBA-2 DOMAIN-CONTAINING PROTEIN"/>
    <property type="match status" value="1"/>
</dbReference>
<dbReference type="AlphaFoldDB" id="A0A975BI32"/>
<dbReference type="Proteomes" id="UP000663722">
    <property type="component" value="Chromosome"/>
</dbReference>
<keyword evidence="3" id="KW-1185">Reference proteome</keyword>
<proteinExistence type="predicted"/>
<dbReference type="InterPro" id="IPR038461">
    <property type="entry name" value="Schlafen_AlbA_2_dom_sf"/>
</dbReference>
<dbReference type="RefSeq" id="WP_207681650.1">
    <property type="nucleotide sequence ID" value="NZ_CP061800.1"/>
</dbReference>
<protein>
    <submittedName>
        <fullName evidence="2">Schlafen domain-containing protein</fullName>
    </submittedName>
</protein>
<evidence type="ECO:0000313" key="2">
    <source>
        <dbReference type="EMBL" id="QTA85715.1"/>
    </source>
</evidence>
<sequence>MKIPKKIEDLEKLIKAGIPESLYLDFKASPALSKKKLNEICKDVSSFANSDGGVLVYGILEKDDLPYELDNGVDTKTINREWIDQILSTHIIPTIEGIEVNEIKKSNQHSYFVVSIPKSFRGPHQSADKKYYKRFNFISVPMEHYEIEDVRNRRSLLPQLVNFDVDFDGHLIRLKIENIGNDVAHEVKFEFPKDFKWYRGELPNALKNGIKFFPPGRKIIYTLGSSSSILGENSKYDTSFDVAISYFHPFSESKVQEIVHIDFLDYFDSTVERNPLVKISQSIEVLADIQTELNKINASIKKFNAISGATGIDVSLRTLKNLRHIFTGSSDFEPIDIRYYDYNVIQEVLNIDFEMASKIYDHFHYNPENTPLEEIEGITDELLEKIKKLTKQI</sequence>
<dbReference type="InterPro" id="IPR007421">
    <property type="entry name" value="Schlafen_AlbA_2_dom"/>
</dbReference>